<evidence type="ECO:0000256" key="11">
    <source>
        <dbReference type="ARBA" id="ARBA00023136"/>
    </source>
</evidence>
<dbReference type="AlphaFoldDB" id="W6UNG5"/>
<evidence type="ECO:0000256" key="1">
    <source>
        <dbReference type="ARBA" id="ARBA00004232"/>
    </source>
</evidence>
<keyword evidence="12" id="KW-0539">Nucleus</keyword>
<keyword evidence="10" id="KW-0906">Nuclear pore complex</keyword>
<comment type="caution">
    <text evidence="14">The sequence shown here is derived from an EMBL/GenBank/DDBJ whole genome shotgun (WGS) entry which is preliminary data.</text>
</comment>
<dbReference type="GO" id="GO:0030674">
    <property type="term" value="F:protein-macromolecule adaptor activity"/>
    <property type="evidence" value="ECO:0007669"/>
    <property type="project" value="TreeGrafter"/>
</dbReference>
<evidence type="ECO:0000313" key="15">
    <source>
        <dbReference type="Proteomes" id="UP000019149"/>
    </source>
</evidence>
<feature type="transmembrane region" description="Helical" evidence="13">
    <location>
        <begin position="79"/>
        <end position="99"/>
    </location>
</feature>
<protein>
    <recommendedName>
        <fullName evidence="16">Nucleoporin NDC1</fullName>
    </recommendedName>
</protein>
<evidence type="ECO:0000256" key="8">
    <source>
        <dbReference type="ARBA" id="ARBA00022989"/>
    </source>
</evidence>
<evidence type="ECO:0000256" key="4">
    <source>
        <dbReference type="ARBA" id="ARBA00022448"/>
    </source>
</evidence>
<evidence type="ECO:0000256" key="2">
    <source>
        <dbReference type="ARBA" id="ARBA00004567"/>
    </source>
</evidence>
<feature type="transmembrane region" description="Helical" evidence="13">
    <location>
        <begin position="203"/>
        <end position="221"/>
    </location>
</feature>
<proteinExistence type="inferred from homology"/>
<comment type="similarity">
    <text evidence="3">Belongs to the NDC1 family.</text>
</comment>
<dbReference type="PANTHER" id="PTHR13269:SF6">
    <property type="entry name" value="NUCLEOPORIN NDC1"/>
    <property type="match status" value="1"/>
</dbReference>
<evidence type="ECO:0000256" key="5">
    <source>
        <dbReference type="ARBA" id="ARBA00022692"/>
    </source>
</evidence>
<gene>
    <name evidence="14" type="ORF">EGR_02519</name>
</gene>
<keyword evidence="9" id="KW-0811">Translocation</keyword>
<keyword evidence="7" id="KW-0653">Protein transport</keyword>
<dbReference type="EMBL" id="APAU02000011">
    <property type="protein sequence ID" value="EUB62723.1"/>
    <property type="molecule type" value="Genomic_DNA"/>
</dbReference>
<organism evidence="14 15">
    <name type="scientific">Echinococcus granulosus</name>
    <name type="common">Hydatid tapeworm</name>
    <dbReference type="NCBI Taxonomy" id="6210"/>
    <lineage>
        <taxon>Eukaryota</taxon>
        <taxon>Metazoa</taxon>
        <taxon>Spiralia</taxon>
        <taxon>Lophotrochozoa</taxon>
        <taxon>Platyhelminthes</taxon>
        <taxon>Cestoda</taxon>
        <taxon>Eucestoda</taxon>
        <taxon>Cyclophyllidea</taxon>
        <taxon>Taeniidae</taxon>
        <taxon>Echinococcus</taxon>
        <taxon>Echinococcus granulosus group</taxon>
    </lineage>
</organism>
<dbReference type="GO" id="GO:0051028">
    <property type="term" value="P:mRNA transport"/>
    <property type="evidence" value="ECO:0007669"/>
    <property type="project" value="UniProtKB-KW"/>
</dbReference>
<dbReference type="GeneID" id="36338234"/>
<evidence type="ECO:0000256" key="3">
    <source>
        <dbReference type="ARBA" id="ARBA00005760"/>
    </source>
</evidence>
<keyword evidence="15" id="KW-1185">Reference proteome</keyword>
<feature type="transmembrane region" description="Helical" evidence="13">
    <location>
        <begin position="44"/>
        <end position="67"/>
    </location>
</feature>
<dbReference type="Proteomes" id="UP000019149">
    <property type="component" value="Unassembled WGS sequence"/>
</dbReference>
<dbReference type="PANTHER" id="PTHR13269">
    <property type="entry name" value="NUCLEOPORIN NDC1"/>
    <property type="match status" value="1"/>
</dbReference>
<evidence type="ECO:0000256" key="9">
    <source>
        <dbReference type="ARBA" id="ARBA00023010"/>
    </source>
</evidence>
<evidence type="ECO:0000256" key="12">
    <source>
        <dbReference type="ARBA" id="ARBA00023242"/>
    </source>
</evidence>
<evidence type="ECO:0000256" key="6">
    <source>
        <dbReference type="ARBA" id="ARBA00022816"/>
    </source>
</evidence>
<keyword evidence="11 13" id="KW-0472">Membrane</keyword>
<keyword evidence="5 13" id="KW-0812">Transmembrane</keyword>
<reference evidence="14 15" key="1">
    <citation type="journal article" date="2013" name="Nat. Genet.">
        <title>The genome of the hydatid tapeworm Echinococcus granulosus.</title>
        <authorList>
            <person name="Zheng H."/>
            <person name="Zhang W."/>
            <person name="Zhang L."/>
            <person name="Zhang Z."/>
            <person name="Li J."/>
            <person name="Lu G."/>
            <person name="Zhu Y."/>
            <person name="Wang Y."/>
            <person name="Huang Y."/>
            <person name="Liu J."/>
            <person name="Kang H."/>
            <person name="Chen J."/>
            <person name="Wang L."/>
            <person name="Chen A."/>
            <person name="Yu S."/>
            <person name="Gao Z."/>
            <person name="Jin L."/>
            <person name="Gu W."/>
            <person name="Wang Z."/>
            <person name="Zhao L."/>
            <person name="Shi B."/>
            <person name="Wen H."/>
            <person name="Lin R."/>
            <person name="Jones M.K."/>
            <person name="Brejova B."/>
            <person name="Vinar T."/>
            <person name="Zhao G."/>
            <person name="McManus D.P."/>
            <person name="Chen Z."/>
            <person name="Zhou Y."/>
            <person name="Wang S."/>
        </authorList>
    </citation>
    <scope>NUCLEOTIDE SEQUENCE [LARGE SCALE GENOMIC DNA]</scope>
</reference>
<dbReference type="OrthoDB" id="67850at2759"/>
<feature type="transmembrane region" description="Helical" evidence="13">
    <location>
        <begin position="241"/>
        <end position="262"/>
    </location>
</feature>
<dbReference type="OMA" id="VIWATEI"/>
<name>W6UNG5_ECHGR</name>
<accession>W6UNG5</accession>
<evidence type="ECO:0000256" key="10">
    <source>
        <dbReference type="ARBA" id="ARBA00023132"/>
    </source>
</evidence>
<dbReference type="GO" id="GO:0031965">
    <property type="term" value="C:nuclear membrane"/>
    <property type="evidence" value="ECO:0007669"/>
    <property type="project" value="UniProtKB-SubCell"/>
</dbReference>
<keyword evidence="6" id="KW-0509">mRNA transport</keyword>
<dbReference type="CTD" id="36338234"/>
<feature type="transmembrane region" description="Helical" evidence="13">
    <location>
        <begin position="149"/>
        <end position="168"/>
    </location>
</feature>
<keyword evidence="4" id="KW-0813">Transport</keyword>
<dbReference type="GO" id="GO:0070762">
    <property type="term" value="C:nuclear pore transmembrane ring"/>
    <property type="evidence" value="ECO:0007669"/>
    <property type="project" value="TreeGrafter"/>
</dbReference>
<dbReference type="GO" id="GO:0015031">
    <property type="term" value="P:protein transport"/>
    <property type="evidence" value="ECO:0007669"/>
    <property type="project" value="UniProtKB-KW"/>
</dbReference>
<dbReference type="STRING" id="6210.W6UNG5"/>
<dbReference type="KEGG" id="egl:EGR_02519"/>
<feature type="transmembrane region" description="Helical" evidence="13">
    <location>
        <begin position="120"/>
        <end position="137"/>
    </location>
</feature>
<comment type="subcellular location">
    <subcellularLocation>
        <location evidence="1">Nucleus membrane</location>
        <topology evidence="1">Multi-pass membrane protein</topology>
    </subcellularLocation>
    <subcellularLocation>
        <location evidence="2">Nucleus</location>
        <location evidence="2">Nuclear pore complex</location>
    </subcellularLocation>
</comment>
<evidence type="ECO:0000256" key="13">
    <source>
        <dbReference type="SAM" id="Phobius"/>
    </source>
</evidence>
<sequence>MHSNASSASYLDEPGRFHFRFRISCRYAMDSLPKEIYVRYLSSLVVSLVFSAAFLMCGCSIVSLSIFSPLYPNRMWDPLLFMLSIGISLLVVKSFYTHLKASDIAFSKNSEFIQILVDQHNLLFSLTLLVLGSLQAFTVTRLMGYSGRIAWILQYGGFIGFSFAIYAISQNLLTLTFDNKPVSLLDIFKDAILQNVLRTLGRMIYFVLFYTSLKSVVRLGYNSPFLNSYVGLLKDFDLSVVQEMYIVGLFIFTTWSASLNILQNAITKSLPLIDSDESHLMVVSDYLDNSNANGLIHHLLLGRLADSIAADAKTREQVFNITDINGQVTVWLRLNESCLKKLETFLSGVNKANKQLTAGHSAMIAISRPFEHLNAPLLFPKTAPLKNHSDQEAFGPTIRHLVNETSAFCTRLPFLRYLLRDVPFASTWRLFSSGGTNQVVNIWSTAEESYQSGQAVIWATEILGILTLSSYIEDRLGAVQRSLGLILSTIDECLEAMELHFKLVGLAPPHSSLTSLKLETHCQIPSVPTPEKENATTVNAYRYASDTNLPWRIHATLRWALVSCLRQFGSHLRYELTFLQTVLVGKWLKQFPRSYLRPFKR</sequence>
<dbReference type="RefSeq" id="XP_024353919.1">
    <property type="nucleotide sequence ID" value="XM_024491768.1"/>
</dbReference>
<keyword evidence="8 13" id="KW-1133">Transmembrane helix</keyword>
<evidence type="ECO:0000256" key="7">
    <source>
        <dbReference type="ARBA" id="ARBA00022927"/>
    </source>
</evidence>
<evidence type="ECO:0008006" key="16">
    <source>
        <dbReference type="Google" id="ProtNLM"/>
    </source>
</evidence>
<dbReference type="InterPro" id="IPR019049">
    <property type="entry name" value="Nucleoporin_prot_Ndc1/Nup"/>
</dbReference>
<dbReference type="GO" id="GO:0006999">
    <property type="term" value="P:nuclear pore organization"/>
    <property type="evidence" value="ECO:0007669"/>
    <property type="project" value="TreeGrafter"/>
</dbReference>
<evidence type="ECO:0000313" key="14">
    <source>
        <dbReference type="EMBL" id="EUB62723.1"/>
    </source>
</evidence>
<dbReference type="Pfam" id="PF09531">
    <property type="entry name" value="Ndc1_Nup"/>
    <property type="match status" value="1"/>
</dbReference>